<sequence length="262" mass="30166">MPRMYLGLIFLAYLCLTSFGSGLEKIFDASDRSLALLGPKSSCIKEAVQELLPECETGDLDVDQRVAYAIRLSICEFDASDVKYPSICHKEITIRCAQVLETRAQWWTTYSGYYQSIGQICFQYQKEHETERVLQLYRNINSVESQLYSHLVDALARLDLELAHSNETKYYFEEIGRQFEAINAISSEVMATYNNFMDRSLEKFNQLERLSDKVVQKSESVVERVSLHYLKPPLTAAINKTTSISEILTKSFLSRWKRFQAA</sequence>
<evidence type="ECO:0000256" key="8">
    <source>
        <dbReference type="ARBA" id="ARBA00022989"/>
    </source>
</evidence>
<keyword evidence="10" id="KW-0325">Glycoprotein</keyword>
<accession>A0A642V7I2</accession>
<evidence type="ECO:0000256" key="11">
    <source>
        <dbReference type="ARBA" id="ARBA00023242"/>
    </source>
</evidence>
<dbReference type="GO" id="GO:0048288">
    <property type="term" value="P:nuclear membrane fusion involved in karyogamy"/>
    <property type="evidence" value="ECO:0007669"/>
    <property type="project" value="UniProtKB-UniRule"/>
</dbReference>
<evidence type="ECO:0000256" key="10">
    <source>
        <dbReference type="ARBA" id="ARBA00023180"/>
    </source>
</evidence>
<dbReference type="PANTHER" id="PTHR28012">
    <property type="entry name" value="NUCLEAR FUSION PROTEIN KAR5"/>
    <property type="match status" value="1"/>
</dbReference>
<dbReference type="EMBL" id="SWFS01000153">
    <property type="protein sequence ID" value="KAA8915645.1"/>
    <property type="molecule type" value="Genomic_DNA"/>
</dbReference>
<evidence type="ECO:0000256" key="4">
    <source>
        <dbReference type="ARBA" id="ARBA00022459"/>
    </source>
</evidence>
<protein>
    <recommendedName>
        <fullName evidence="3">Nuclear fusion protein KAR5</fullName>
    </recommendedName>
    <alternativeName>
        <fullName evidence="12">Karyogamy protein 5</fullName>
    </alternativeName>
</protein>
<dbReference type="AlphaFoldDB" id="A0A642V7I2"/>
<keyword evidence="11 13" id="KW-0539">Nucleus</keyword>
<feature type="chain" id="PRO_5024863553" description="Nuclear fusion protein KAR5" evidence="14">
    <location>
        <begin position="23"/>
        <end position="262"/>
    </location>
</feature>
<evidence type="ECO:0000256" key="12">
    <source>
        <dbReference type="ARBA" id="ARBA00031468"/>
    </source>
</evidence>
<evidence type="ECO:0000256" key="2">
    <source>
        <dbReference type="ARBA" id="ARBA00010473"/>
    </source>
</evidence>
<organism evidence="15 16">
    <name type="scientific">Trichomonascus ciferrii</name>
    <dbReference type="NCBI Taxonomy" id="44093"/>
    <lineage>
        <taxon>Eukaryota</taxon>
        <taxon>Fungi</taxon>
        <taxon>Dikarya</taxon>
        <taxon>Ascomycota</taxon>
        <taxon>Saccharomycotina</taxon>
        <taxon>Dipodascomycetes</taxon>
        <taxon>Dipodascales</taxon>
        <taxon>Trichomonascaceae</taxon>
        <taxon>Trichomonascus</taxon>
        <taxon>Trichomonascus ciferrii complex</taxon>
    </lineage>
</organism>
<keyword evidence="9" id="KW-0472">Membrane</keyword>
<evidence type="ECO:0000256" key="14">
    <source>
        <dbReference type="SAM" id="SignalP"/>
    </source>
</evidence>
<evidence type="ECO:0000256" key="5">
    <source>
        <dbReference type="ARBA" id="ARBA00022692"/>
    </source>
</evidence>
<name>A0A642V7I2_9ASCO</name>
<dbReference type="OrthoDB" id="5311848at2759"/>
<evidence type="ECO:0000313" key="15">
    <source>
        <dbReference type="EMBL" id="KAA8915645.1"/>
    </source>
</evidence>
<comment type="caution">
    <text evidence="15">The sequence shown here is derived from an EMBL/GenBank/DDBJ whole genome shotgun (WGS) entry which is preliminary data.</text>
</comment>
<evidence type="ECO:0000256" key="13">
    <source>
        <dbReference type="RuleBase" id="RU368082"/>
    </source>
</evidence>
<dbReference type="GO" id="GO:0000742">
    <property type="term" value="P:karyogamy involved in conjugation with cellular fusion"/>
    <property type="evidence" value="ECO:0007669"/>
    <property type="project" value="UniProtKB-UniRule"/>
</dbReference>
<evidence type="ECO:0000256" key="3">
    <source>
        <dbReference type="ARBA" id="ARBA00021601"/>
    </source>
</evidence>
<evidence type="ECO:0000256" key="1">
    <source>
        <dbReference type="ARBA" id="ARBA00003389"/>
    </source>
</evidence>
<keyword evidence="5" id="KW-0812">Transmembrane</keyword>
<gene>
    <name evidence="15" type="ORF">TRICI_002226</name>
</gene>
<proteinExistence type="inferred from homology"/>
<evidence type="ECO:0000256" key="9">
    <source>
        <dbReference type="ARBA" id="ARBA00023136"/>
    </source>
</evidence>
<comment type="similarity">
    <text evidence="2 13">Belongs to the KAR5 family.</text>
</comment>
<dbReference type="Proteomes" id="UP000761534">
    <property type="component" value="Unassembled WGS sequence"/>
</dbReference>
<comment type="function">
    <text evidence="1 13">Required for nuclear membrane fusion during karyogamy.</text>
</comment>
<comment type="subcellular location">
    <subcellularLocation>
        <location evidence="13">Endoplasmic reticulum membrane</location>
    </subcellularLocation>
    <subcellularLocation>
        <location evidence="13">Nucleus membrane</location>
    </subcellularLocation>
</comment>
<dbReference type="PANTHER" id="PTHR28012:SF1">
    <property type="entry name" value="NUCLEAR FUSION PROTEIN KAR5"/>
    <property type="match status" value="1"/>
</dbReference>
<keyword evidence="7 13" id="KW-0256">Endoplasmic reticulum</keyword>
<reference evidence="15" key="1">
    <citation type="journal article" date="2019" name="G3 (Bethesda)">
        <title>Genome Assemblies of Two Rare Opportunistic Yeast Pathogens: Diutina rugosa (syn. Candida rugosa) and Trichomonascus ciferrii (syn. Candida ciferrii).</title>
        <authorList>
            <person name="Mixao V."/>
            <person name="Saus E."/>
            <person name="Hansen A.P."/>
            <person name="Lass-Florl C."/>
            <person name="Gabaldon T."/>
        </authorList>
    </citation>
    <scope>NUCLEOTIDE SEQUENCE</scope>
    <source>
        <strain evidence="15">CBS 4856</strain>
    </source>
</reference>
<keyword evidence="16" id="KW-1185">Reference proteome</keyword>
<evidence type="ECO:0000256" key="6">
    <source>
        <dbReference type="ARBA" id="ARBA00022729"/>
    </source>
</evidence>
<keyword evidence="6 13" id="KW-0732">Signal</keyword>
<evidence type="ECO:0000313" key="16">
    <source>
        <dbReference type="Proteomes" id="UP000761534"/>
    </source>
</evidence>
<dbReference type="InterPro" id="IPR007292">
    <property type="entry name" value="Nuclear_fusion_Kar5"/>
</dbReference>
<keyword evidence="4 13" id="KW-0415">Karyogamy</keyword>
<dbReference type="VEuPathDB" id="FungiDB:TRICI_002226"/>
<dbReference type="GO" id="GO:0031965">
    <property type="term" value="C:nuclear membrane"/>
    <property type="evidence" value="ECO:0007669"/>
    <property type="project" value="UniProtKB-SubCell"/>
</dbReference>
<feature type="signal peptide" evidence="14">
    <location>
        <begin position="1"/>
        <end position="22"/>
    </location>
</feature>
<dbReference type="GO" id="GO:0005789">
    <property type="term" value="C:endoplasmic reticulum membrane"/>
    <property type="evidence" value="ECO:0007669"/>
    <property type="project" value="UniProtKB-SubCell"/>
</dbReference>
<evidence type="ECO:0000256" key="7">
    <source>
        <dbReference type="ARBA" id="ARBA00022824"/>
    </source>
</evidence>
<dbReference type="Pfam" id="PF04163">
    <property type="entry name" value="Tht1"/>
    <property type="match status" value="1"/>
</dbReference>
<keyword evidence="8" id="KW-1133">Transmembrane helix</keyword>